<accession>A0AAE2CKG6</accession>
<gene>
    <name evidence="1" type="ORF">Salat_1741700</name>
</gene>
<sequence>MNPSYLKHKRSNLSSCKGFDKLWVCGKFQSLRAPCNGRVIFVDLVVMPRPTSLESLTIELSTLILTKSAWGGYLVPTEQLDQKTQRGTQDQGLELVLVQFLVTRFTAQQKMENREEVTHIKCAISLYE</sequence>
<name>A0AAE2CKG6_9LAMI</name>
<reference evidence="1" key="2">
    <citation type="journal article" date="2024" name="Plant">
        <title>Genomic evolution and insights into agronomic trait innovations of Sesamum species.</title>
        <authorList>
            <person name="Miao H."/>
            <person name="Wang L."/>
            <person name="Qu L."/>
            <person name="Liu H."/>
            <person name="Sun Y."/>
            <person name="Le M."/>
            <person name="Wang Q."/>
            <person name="Wei S."/>
            <person name="Zheng Y."/>
            <person name="Lin W."/>
            <person name="Duan Y."/>
            <person name="Cao H."/>
            <person name="Xiong S."/>
            <person name="Wang X."/>
            <person name="Wei L."/>
            <person name="Li C."/>
            <person name="Ma Q."/>
            <person name="Ju M."/>
            <person name="Zhao R."/>
            <person name="Li G."/>
            <person name="Mu C."/>
            <person name="Tian Q."/>
            <person name="Mei H."/>
            <person name="Zhang T."/>
            <person name="Gao T."/>
            <person name="Zhang H."/>
        </authorList>
    </citation>
    <scope>NUCLEOTIDE SEQUENCE</scope>
    <source>
        <strain evidence="1">3651</strain>
    </source>
</reference>
<protein>
    <submittedName>
        <fullName evidence="1">Uncharacterized protein</fullName>
    </submittedName>
</protein>
<comment type="caution">
    <text evidence="1">The sequence shown here is derived from an EMBL/GenBank/DDBJ whole genome shotgun (WGS) entry which is preliminary data.</text>
</comment>
<keyword evidence="2" id="KW-1185">Reference proteome</keyword>
<dbReference type="EMBL" id="JACGWO010000006">
    <property type="protein sequence ID" value="KAK4425477.1"/>
    <property type="molecule type" value="Genomic_DNA"/>
</dbReference>
<evidence type="ECO:0000313" key="1">
    <source>
        <dbReference type="EMBL" id="KAK4425477.1"/>
    </source>
</evidence>
<reference evidence="1" key="1">
    <citation type="submission" date="2020-06" db="EMBL/GenBank/DDBJ databases">
        <authorList>
            <person name="Li T."/>
            <person name="Hu X."/>
            <person name="Zhang T."/>
            <person name="Song X."/>
            <person name="Zhang H."/>
            <person name="Dai N."/>
            <person name="Sheng W."/>
            <person name="Hou X."/>
            <person name="Wei L."/>
        </authorList>
    </citation>
    <scope>NUCLEOTIDE SEQUENCE</scope>
    <source>
        <strain evidence="1">3651</strain>
        <tissue evidence="1">Leaf</tissue>
    </source>
</reference>
<proteinExistence type="predicted"/>
<dbReference type="AlphaFoldDB" id="A0AAE2CKG6"/>
<organism evidence="1 2">
    <name type="scientific">Sesamum alatum</name>
    <dbReference type="NCBI Taxonomy" id="300844"/>
    <lineage>
        <taxon>Eukaryota</taxon>
        <taxon>Viridiplantae</taxon>
        <taxon>Streptophyta</taxon>
        <taxon>Embryophyta</taxon>
        <taxon>Tracheophyta</taxon>
        <taxon>Spermatophyta</taxon>
        <taxon>Magnoliopsida</taxon>
        <taxon>eudicotyledons</taxon>
        <taxon>Gunneridae</taxon>
        <taxon>Pentapetalae</taxon>
        <taxon>asterids</taxon>
        <taxon>lamiids</taxon>
        <taxon>Lamiales</taxon>
        <taxon>Pedaliaceae</taxon>
        <taxon>Sesamum</taxon>
    </lineage>
</organism>
<dbReference type="Proteomes" id="UP001293254">
    <property type="component" value="Unassembled WGS sequence"/>
</dbReference>
<evidence type="ECO:0000313" key="2">
    <source>
        <dbReference type="Proteomes" id="UP001293254"/>
    </source>
</evidence>